<organism evidence="1 2">
    <name type="scientific">Dendrosporobacter quercicolus</name>
    <dbReference type="NCBI Taxonomy" id="146817"/>
    <lineage>
        <taxon>Bacteria</taxon>
        <taxon>Bacillati</taxon>
        <taxon>Bacillota</taxon>
        <taxon>Negativicutes</taxon>
        <taxon>Selenomonadales</taxon>
        <taxon>Sporomusaceae</taxon>
        <taxon>Dendrosporobacter</taxon>
    </lineage>
</organism>
<dbReference type="AlphaFoldDB" id="A0A1G9W2G4"/>
<dbReference type="RefSeq" id="WP_139164497.1">
    <property type="nucleotide sequence ID" value="NZ_FNHB01000007.1"/>
</dbReference>
<evidence type="ECO:0000313" key="2">
    <source>
        <dbReference type="Proteomes" id="UP000214880"/>
    </source>
</evidence>
<gene>
    <name evidence="1" type="ORF">SAMN04488502_10797</name>
</gene>
<keyword evidence="2" id="KW-1185">Reference proteome</keyword>
<reference evidence="1 2" key="1">
    <citation type="submission" date="2016-10" db="EMBL/GenBank/DDBJ databases">
        <authorList>
            <person name="de Groot N.N."/>
        </authorList>
    </citation>
    <scope>NUCLEOTIDE SEQUENCE [LARGE SCALE GENOMIC DNA]</scope>
    <source>
        <strain evidence="1 2">DSM 1736</strain>
    </source>
</reference>
<proteinExistence type="predicted"/>
<dbReference type="EMBL" id="FNHB01000007">
    <property type="protein sequence ID" value="SDM78397.1"/>
    <property type="molecule type" value="Genomic_DNA"/>
</dbReference>
<dbReference type="Proteomes" id="UP000214880">
    <property type="component" value="Unassembled WGS sequence"/>
</dbReference>
<sequence>MTKLIGQDGLYAKLWAKRLAAGSIAYTSGFTGVPDFAMNFFLLYPRVDVSLCVFFKTFCDTSFFQLTAGIHHDIINAINNNNCNYE</sequence>
<evidence type="ECO:0000313" key="1">
    <source>
        <dbReference type="EMBL" id="SDM78397.1"/>
    </source>
</evidence>
<accession>A0A1G9W2G4</accession>
<protein>
    <submittedName>
        <fullName evidence="1">Uncharacterized protein</fullName>
    </submittedName>
</protein>
<name>A0A1G9W2G4_9FIRM</name>